<name>A0A1F7RPE0_9BACT</name>
<dbReference type="EMBL" id="MGDE01000230">
    <property type="protein sequence ID" value="OGL43422.1"/>
    <property type="molecule type" value="Genomic_DNA"/>
</dbReference>
<comment type="caution">
    <text evidence="1">The sequence shown here is derived from an EMBL/GenBank/DDBJ whole genome shotgun (WGS) entry which is preliminary data.</text>
</comment>
<dbReference type="SUPFAM" id="SSF88713">
    <property type="entry name" value="Glycoside hydrolase/deacetylase"/>
    <property type="match status" value="1"/>
</dbReference>
<evidence type="ECO:0000313" key="2">
    <source>
        <dbReference type="Proteomes" id="UP000178797"/>
    </source>
</evidence>
<dbReference type="InterPro" id="IPR011330">
    <property type="entry name" value="Glyco_hydro/deAcase_b/a-brl"/>
</dbReference>
<evidence type="ECO:0008006" key="3">
    <source>
        <dbReference type="Google" id="ProtNLM"/>
    </source>
</evidence>
<accession>A0A1F7RPE0</accession>
<reference evidence="1 2" key="1">
    <citation type="journal article" date="2016" name="Nat. Commun.">
        <title>Thousands of microbial genomes shed light on interconnected biogeochemical processes in an aquifer system.</title>
        <authorList>
            <person name="Anantharaman K."/>
            <person name="Brown C.T."/>
            <person name="Hug L.A."/>
            <person name="Sharon I."/>
            <person name="Castelle C.J."/>
            <person name="Probst A.J."/>
            <person name="Thomas B.C."/>
            <person name="Singh A."/>
            <person name="Wilkins M.J."/>
            <person name="Karaoz U."/>
            <person name="Brodie E.L."/>
            <person name="Williams K.H."/>
            <person name="Hubbard S.S."/>
            <person name="Banfield J.F."/>
        </authorList>
    </citation>
    <scope>NUCLEOTIDE SEQUENCE [LARGE SCALE GENOMIC DNA]</scope>
</reference>
<dbReference type="AlphaFoldDB" id="A0A1F7RPE0"/>
<dbReference type="Gene3D" id="3.20.20.370">
    <property type="entry name" value="Glycoside hydrolase/deacetylase"/>
    <property type="match status" value="1"/>
</dbReference>
<dbReference type="GO" id="GO:0005975">
    <property type="term" value="P:carbohydrate metabolic process"/>
    <property type="evidence" value="ECO:0007669"/>
    <property type="project" value="InterPro"/>
</dbReference>
<proteinExistence type="predicted"/>
<evidence type="ECO:0000313" key="1">
    <source>
        <dbReference type="EMBL" id="OGL43422.1"/>
    </source>
</evidence>
<organism evidence="1 2">
    <name type="scientific">Candidatus Schekmanbacteria bacterium RBG_16_38_10</name>
    <dbReference type="NCBI Taxonomy" id="1817879"/>
    <lineage>
        <taxon>Bacteria</taxon>
        <taxon>Candidatus Schekmaniibacteriota</taxon>
    </lineage>
</organism>
<dbReference type="PANTHER" id="PTHR47561:SF1">
    <property type="entry name" value="POLYSACCHARIDE DEACETYLASE FAMILY PROTEIN (AFU_ORTHOLOGUE AFUA_6G05030)"/>
    <property type="match status" value="1"/>
</dbReference>
<gene>
    <name evidence="1" type="ORF">A2W05_00300</name>
</gene>
<protein>
    <recommendedName>
        <fullName evidence="3">NodB homology domain-containing protein</fullName>
    </recommendedName>
</protein>
<sequence length="311" mass="36544">MLSDKNRFYYLLKPFISRRLQILIRRRLAISKRAKYKDCWPIDRNAFKPPVGWTGWPEQKRFALILTHDVETGKGHNRCNELMKLEKNLGFRSSFNFVAEDYNVSPELRYCLTNNGFEVGVHGLTHDGSLYSSRKIFQDQAKQINKYLKGWKSVGFRSPSMYHNLEWLNDLNIEYDSSTFDTDPFEPQPDGVGTIFPLWVKGNSSSGGYVELPYTLSQDFTALIIFKDKNLNIWKDKLEWIVQKGGMALLNVHPDYINFGDAKQMVDEYPVSYYIDFLNYIKKQYANQYWHVTPKEMASFWRDKWSNTDGK</sequence>
<dbReference type="PANTHER" id="PTHR47561">
    <property type="entry name" value="POLYSACCHARIDE DEACETYLASE FAMILY PROTEIN (AFU_ORTHOLOGUE AFUA_6G05030)"/>
    <property type="match status" value="1"/>
</dbReference>
<dbReference type="Proteomes" id="UP000178797">
    <property type="component" value="Unassembled WGS sequence"/>
</dbReference>